<name>A0A443KIH7_9RHOB</name>
<evidence type="ECO:0008006" key="4">
    <source>
        <dbReference type="Google" id="ProtNLM"/>
    </source>
</evidence>
<evidence type="ECO:0000313" key="2">
    <source>
        <dbReference type="EMBL" id="RWR32526.1"/>
    </source>
</evidence>
<evidence type="ECO:0000313" key="3">
    <source>
        <dbReference type="Proteomes" id="UP000285295"/>
    </source>
</evidence>
<comment type="caution">
    <text evidence="2">The sequence shown here is derived from an EMBL/GenBank/DDBJ whole genome shotgun (WGS) entry which is preliminary data.</text>
</comment>
<keyword evidence="1" id="KW-1133">Transmembrane helix</keyword>
<sequence>MKALVTDHMKDWLTLALTGLGISFAPHEWLGGMFLALAGAAFAMRTDPERDERELWLVFLGAFLASHLAAIGAHLWMPEFPKQVVMAITGFFSRRVTGIALSVGGAVERRSDRIADRLVDRTLGRGPDDHRDGGEHG</sequence>
<keyword evidence="1" id="KW-0812">Transmembrane</keyword>
<gene>
    <name evidence="2" type="ORF">D2T31_00645</name>
</gene>
<accession>A0A443KIH7</accession>
<dbReference type="RefSeq" id="WP_128235337.1">
    <property type="nucleotide sequence ID" value="NZ_SAUX01000001.1"/>
</dbReference>
<dbReference type="OrthoDB" id="7863183at2"/>
<reference evidence="2 3" key="2">
    <citation type="submission" date="2019-01" db="EMBL/GenBank/DDBJ databases">
        <authorList>
            <person name="Li Y."/>
        </authorList>
    </citation>
    <scope>NUCLEOTIDE SEQUENCE [LARGE SCALE GENOMIC DNA]</scope>
    <source>
        <strain evidence="2 3">D19-10-3-21</strain>
    </source>
</reference>
<dbReference type="EMBL" id="SAUX01000001">
    <property type="protein sequence ID" value="RWR32526.1"/>
    <property type="molecule type" value="Genomic_DNA"/>
</dbReference>
<organism evidence="2 3">
    <name type="scientific">Paenirhodobacter populi</name>
    <dbReference type="NCBI Taxonomy" id="2306993"/>
    <lineage>
        <taxon>Bacteria</taxon>
        <taxon>Pseudomonadati</taxon>
        <taxon>Pseudomonadota</taxon>
        <taxon>Alphaproteobacteria</taxon>
        <taxon>Rhodobacterales</taxon>
        <taxon>Rhodobacter group</taxon>
        <taxon>Paenirhodobacter</taxon>
    </lineage>
</organism>
<reference evidence="2 3" key="1">
    <citation type="submission" date="2019-01" db="EMBL/GenBank/DDBJ databases">
        <title>Sinorhodobacter populi sp. nov. isolated from the symptomatic bark tissue of Populus euramericana canker.</title>
        <authorList>
            <person name="Xu G."/>
        </authorList>
    </citation>
    <scope>NUCLEOTIDE SEQUENCE [LARGE SCALE GENOMIC DNA]</scope>
    <source>
        <strain evidence="2 3">D19-10-3-21</strain>
    </source>
</reference>
<feature type="transmembrane region" description="Helical" evidence="1">
    <location>
        <begin position="12"/>
        <end position="43"/>
    </location>
</feature>
<feature type="transmembrane region" description="Helical" evidence="1">
    <location>
        <begin position="55"/>
        <end position="77"/>
    </location>
</feature>
<proteinExistence type="predicted"/>
<dbReference type="Proteomes" id="UP000285295">
    <property type="component" value="Unassembled WGS sequence"/>
</dbReference>
<keyword evidence="1" id="KW-0472">Membrane</keyword>
<protein>
    <recommendedName>
        <fullName evidence="4">Holin</fullName>
    </recommendedName>
</protein>
<dbReference type="AlphaFoldDB" id="A0A443KIH7"/>
<evidence type="ECO:0000256" key="1">
    <source>
        <dbReference type="SAM" id="Phobius"/>
    </source>
</evidence>